<keyword evidence="3" id="KW-1185">Reference proteome</keyword>
<dbReference type="Pfam" id="PF11276">
    <property type="entry name" value="DUF3078"/>
    <property type="match status" value="1"/>
</dbReference>
<evidence type="ECO:0000313" key="3">
    <source>
        <dbReference type="Proteomes" id="UP001500552"/>
    </source>
</evidence>
<protein>
    <submittedName>
        <fullName evidence="2">DUF3078 domain-containing protein</fullName>
    </submittedName>
</protein>
<comment type="caution">
    <text evidence="2">The sequence shown here is derived from an EMBL/GenBank/DDBJ whole genome shotgun (WGS) entry which is preliminary data.</text>
</comment>
<feature type="chain" id="PRO_5045352989" evidence="1">
    <location>
        <begin position="28"/>
        <end position="318"/>
    </location>
</feature>
<dbReference type="EMBL" id="BAABHC010000011">
    <property type="protein sequence ID" value="GAA4431973.1"/>
    <property type="molecule type" value="Genomic_DNA"/>
</dbReference>
<evidence type="ECO:0000313" key="2">
    <source>
        <dbReference type="EMBL" id="GAA4431973.1"/>
    </source>
</evidence>
<gene>
    <name evidence="2" type="ORF">GCM10023188_20020</name>
</gene>
<accession>A0ABP8LPB2</accession>
<proteinExistence type="predicted"/>
<reference evidence="3" key="1">
    <citation type="journal article" date="2019" name="Int. J. Syst. Evol. Microbiol.">
        <title>The Global Catalogue of Microorganisms (GCM) 10K type strain sequencing project: providing services to taxonomists for standard genome sequencing and annotation.</title>
        <authorList>
            <consortium name="The Broad Institute Genomics Platform"/>
            <consortium name="The Broad Institute Genome Sequencing Center for Infectious Disease"/>
            <person name="Wu L."/>
            <person name="Ma J."/>
        </authorList>
    </citation>
    <scope>NUCLEOTIDE SEQUENCE [LARGE SCALE GENOMIC DNA]</scope>
    <source>
        <strain evidence="3">JCM 17926</strain>
    </source>
</reference>
<evidence type="ECO:0000256" key="1">
    <source>
        <dbReference type="SAM" id="SignalP"/>
    </source>
</evidence>
<dbReference type="Proteomes" id="UP001500552">
    <property type="component" value="Unassembled WGS sequence"/>
</dbReference>
<organism evidence="2 3">
    <name type="scientific">Pontibacter saemangeumensis</name>
    <dbReference type="NCBI Taxonomy" id="1084525"/>
    <lineage>
        <taxon>Bacteria</taxon>
        <taxon>Pseudomonadati</taxon>
        <taxon>Bacteroidota</taxon>
        <taxon>Cytophagia</taxon>
        <taxon>Cytophagales</taxon>
        <taxon>Hymenobacteraceae</taxon>
        <taxon>Pontibacter</taxon>
    </lineage>
</organism>
<feature type="signal peptide" evidence="1">
    <location>
        <begin position="1"/>
        <end position="27"/>
    </location>
</feature>
<dbReference type="InterPro" id="IPR021428">
    <property type="entry name" value="DUF3078"/>
</dbReference>
<sequence>MLKHFPSLLFLSITFLLCSGPFSGAIAQDTAADTTNIWDFGGTGTLNFSQVSLTNWAAGGQNSLSVLGIANMFANYEQGKNTWNNSLDFTYGLVKLEGRRMQKSDDKLELNLKYGYRATAHWFYTAQVNLKTQLTPTYTASRDTLISDFFAPAYILTSLGMDYKPNEKLSVFLSPFTGKFTVVKSQFLADQGAFGVAPAGKDVEGDPVPGTGEHFRKEFGGYVNVRYKNEIVQNVTLQSKLDLFTNYLRNPQNVDVAWENLVNFQVNKYISASLFAHLIYDDDIKVAVDRNDDGSTDGRGPRMQLKQTLGIGLSYNFK</sequence>
<dbReference type="RefSeq" id="WP_345158748.1">
    <property type="nucleotide sequence ID" value="NZ_BAABHC010000011.1"/>
</dbReference>
<keyword evidence="1" id="KW-0732">Signal</keyword>
<name>A0ABP8LPB2_9BACT</name>